<comment type="caution">
    <text evidence="2">The sequence shown here is derived from an EMBL/GenBank/DDBJ whole genome shotgun (WGS) entry which is preliminary data.</text>
</comment>
<dbReference type="Proteomes" id="UP000663860">
    <property type="component" value="Unassembled WGS sequence"/>
</dbReference>
<feature type="compositionally biased region" description="Basic and acidic residues" evidence="1">
    <location>
        <begin position="306"/>
        <end position="316"/>
    </location>
</feature>
<sequence>MQKAAGSNDNNNITESSVDKARKLVLRCYNSLASQQELSGVQVATYLIDYGDHYISHEFSNIFLIAVERHLQNELEKYKVALDSSSTTMPATNTNLIDFIEDEEEETTVMMDEQFSIEQSTDPQKLVLINLRIDYQLRSPALETVCLYEFVSLFRRKLFTDKDRLNTDRPSTSTEDFQLNSGRPLQERYSFMSEHPQAKSHGIIKRLKPIVPVLLGPQIPRKDREETQERYSRAIATLFIPWRSVKDLCTVNQSWHEALASRQESISTESKQTIENIQLLHDCKKDRDIHLQQIIENVQASDEIDPRLFPRNMRVDDSDEDDDDSDQNETYLSFLDSLADNNQTSIISHLSEKEQLYQDEALRCLQGVGRFSNCTNYIAESATQIVDRVQSVTTSTLTIPTRHEVSEKFTLNDEQARAFYIVCRHVDGESHLKTDGKQNQLIMCVPGPGGT</sequence>
<feature type="region of interest" description="Disordered" evidence="1">
    <location>
        <begin position="306"/>
        <end position="327"/>
    </location>
</feature>
<organism evidence="2 3">
    <name type="scientific">Adineta steineri</name>
    <dbReference type="NCBI Taxonomy" id="433720"/>
    <lineage>
        <taxon>Eukaryota</taxon>
        <taxon>Metazoa</taxon>
        <taxon>Spiralia</taxon>
        <taxon>Gnathifera</taxon>
        <taxon>Rotifera</taxon>
        <taxon>Eurotatoria</taxon>
        <taxon>Bdelloidea</taxon>
        <taxon>Adinetida</taxon>
        <taxon>Adinetidae</taxon>
        <taxon>Adineta</taxon>
    </lineage>
</organism>
<name>A0A815M3T2_9BILA</name>
<protein>
    <submittedName>
        <fullName evidence="2">Uncharacterized protein</fullName>
    </submittedName>
</protein>
<dbReference type="AlphaFoldDB" id="A0A815M3T2"/>
<feature type="non-terminal residue" evidence="2">
    <location>
        <position position="1"/>
    </location>
</feature>
<reference evidence="2" key="1">
    <citation type="submission" date="2021-02" db="EMBL/GenBank/DDBJ databases">
        <authorList>
            <person name="Nowell W R."/>
        </authorList>
    </citation>
    <scope>NUCLEOTIDE SEQUENCE</scope>
</reference>
<gene>
    <name evidence="2" type="ORF">IZO911_LOCUS40252</name>
</gene>
<evidence type="ECO:0000256" key="1">
    <source>
        <dbReference type="SAM" id="MobiDB-lite"/>
    </source>
</evidence>
<feature type="compositionally biased region" description="Acidic residues" evidence="1">
    <location>
        <begin position="317"/>
        <end position="327"/>
    </location>
</feature>
<proteinExistence type="predicted"/>
<accession>A0A815M3T2</accession>
<dbReference type="EMBL" id="CAJNOE010001339">
    <property type="protein sequence ID" value="CAF1414102.1"/>
    <property type="molecule type" value="Genomic_DNA"/>
</dbReference>
<evidence type="ECO:0000313" key="2">
    <source>
        <dbReference type="EMBL" id="CAF1414102.1"/>
    </source>
</evidence>
<evidence type="ECO:0000313" key="3">
    <source>
        <dbReference type="Proteomes" id="UP000663860"/>
    </source>
</evidence>